<accession>A0AA43TUV6</accession>
<gene>
    <name evidence="20" type="primary">TAM41</name>
    <name evidence="20" type="ORF">OHK93_006755</name>
</gene>
<comment type="cofactor">
    <cofactor evidence="1">
        <name>Mg(2+)</name>
        <dbReference type="ChEBI" id="CHEBI:18420"/>
    </cofactor>
</comment>
<reference evidence="20" key="1">
    <citation type="journal article" date="2023" name="Genome Biol. Evol.">
        <title>First Whole Genome Sequence and Flow Cytometry Genome Size Data for the Lichen-Forming Fungus Ramalina farinacea (Ascomycota).</title>
        <authorList>
            <person name="Llewellyn T."/>
            <person name="Mian S."/>
            <person name="Hill R."/>
            <person name="Leitch I.J."/>
            <person name="Gaya E."/>
        </authorList>
    </citation>
    <scope>NUCLEOTIDE SEQUENCE</scope>
    <source>
        <strain evidence="20">LIQ254RAFAR</strain>
    </source>
</reference>
<comment type="subcellular location">
    <subcellularLocation>
        <location evidence="2">Mitochondrion inner membrane</location>
        <topology evidence="2">Peripheral membrane protein</topology>
        <orientation evidence="2">Matrix side</orientation>
    </subcellularLocation>
</comment>
<evidence type="ECO:0000256" key="11">
    <source>
        <dbReference type="ARBA" id="ARBA00022792"/>
    </source>
</evidence>
<proteinExistence type="inferred from homology"/>
<evidence type="ECO:0000256" key="1">
    <source>
        <dbReference type="ARBA" id="ARBA00001946"/>
    </source>
</evidence>
<comment type="caution">
    <text evidence="20">The sequence shown here is derived from an EMBL/GenBank/DDBJ whole genome shotgun (WGS) entry which is preliminary data.</text>
</comment>
<evidence type="ECO:0000256" key="15">
    <source>
        <dbReference type="ARBA" id="ARBA00023136"/>
    </source>
</evidence>
<dbReference type="AlphaFoldDB" id="A0AA43TUV6"/>
<feature type="region of interest" description="Disordered" evidence="19">
    <location>
        <begin position="496"/>
        <end position="522"/>
    </location>
</feature>
<feature type="compositionally biased region" description="Basic and acidic residues" evidence="19">
    <location>
        <begin position="496"/>
        <end position="516"/>
    </location>
</feature>
<evidence type="ECO:0000256" key="17">
    <source>
        <dbReference type="ARBA" id="ARBA00023264"/>
    </source>
</evidence>
<dbReference type="GO" id="GO:0032049">
    <property type="term" value="P:cardiolipin biosynthetic process"/>
    <property type="evidence" value="ECO:0007669"/>
    <property type="project" value="InterPro"/>
</dbReference>
<evidence type="ECO:0000256" key="5">
    <source>
        <dbReference type="ARBA" id="ARBA00005458"/>
    </source>
</evidence>
<keyword evidence="8" id="KW-0444">Lipid biosynthesis</keyword>
<protein>
    <recommendedName>
        <fullName evidence="7">Phosphatidate cytidylyltransferase, mitochondrial</fullName>
        <ecNumber evidence="6">2.7.7.41</ecNumber>
    </recommendedName>
    <alternativeName>
        <fullName evidence="18">CDP-diacylglycerol synthase</fullName>
    </alternativeName>
</protein>
<keyword evidence="9" id="KW-0808">Transferase</keyword>
<evidence type="ECO:0000256" key="9">
    <source>
        <dbReference type="ARBA" id="ARBA00022679"/>
    </source>
</evidence>
<keyword evidence="12" id="KW-0460">Magnesium</keyword>
<evidence type="ECO:0000313" key="20">
    <source>
        <dbReference type="EMBL" id="MDI1487485.1"/>
    </source>
</evidence>
<evidence type="ECO:0000256" key="4">
    <source>
        <dbReference type="ARBA" id="ARBA00005189"/>
    </source>
</evidence>
<evidence type="ECO:0000256" key="7">
    <source>
        <dbReference type="ARBA" id="ARBA00018337"/>
    </source>
</evidence>
<keyword evidence="17" id="KW-1208">Phospholipid metabolism</keyword>
<comment type="similarity">
    <text evidence="5">Belongs to the TAM41 family.</text>
</comment>
<dbReference type="GO" id="GO:0016024">
    <property type="term" value="P:CDP-diacylglycerol biosynthetic process"/>
    <property type="evidence" value="ECO:0007669"/>
    <property type="project" value="TreeGrafter"/>
</dbReference>
<feature type="compositionally biased region" description="Polar residues" evidence="19">
    <location>
        <begin position="44"/>
        <end position="56"/>
    </location>
</feature>
<evidence type="ECO:0000256" key="16">
    <source>
        <dbReference type="ARBA" id="ARBA00023209"/>
    </source>
</evidence>
<keyword evidence="11" id="KW-0999">Mitochondrion inner membrane</keyword>
<dbReference type="Pfam" id="PF09139">
    <property type="entry name" value="Tam41_Mmp37"/>
    <property type="match status" value="1"/>
</dbReference>
<keyword evidence="21" id="KW-1185">Reference proteome</keyword>
<keyword evidence="14" id="KW-0496">Mitochondrion</keyword>
<organism evidence="20 21">
    <name type="scientific">Ramalina farinacea</name>
    <dbReference type="NCBI Taxonomy" id="258253"/>
    <lineage>
        <taxon>Eukaryota</taxon>
        <taxon>Fungi</taxon>
        <taxon>Dikarya</taxon>
        <taxon>Ascomycota</taxon>
        <taxon>Pezizomycotina</taxon>
        <taxon>Lecanoromycetes</taxon>
        <taxon>OSLEUM clade</taxon>
        <taxon>Lecanoromycetidae</taxon>
        <taxon>Lecanorales</taxon>
        <taxon>Lecanorineae</taxon>
        <taxon>Ramalinaceae</taxon>
        <taxon>Ramalina</taxon>
    </lineage>
</organism>
<dbReference type="Proteomes" id="UP001161017">
    <property type="component" value="Unassembled WGS sequence"/>
</dbReference>
<dbReference type="PANTHER" id="PTHR13619">
    <property type="entry name" value="PHOSPHATIDATE CYTIDYLYLTRANSFERASE, MITOCHONDRIAL"/>
    <property type="match status" value="1"/>
</dbReference>
<name>A0AA43TUV6_9LECA</name>
<comment type="pathway">
    <text evidence="4">Lipid metabolism.</text>
</comment>
<keyword evidence="13" id="KW-0443">Lipid metabolism</keyword>
<dbReference type="GO" id="GO:0004605">
    <property type="term" value="F:phosphatidate cytidylyltransferase activity"/>
    <property type="evidence" value="ECO:0007669"/>
    <property type="project" value="UniProtKB-EC"/>
</dbReference>
<evidence type="ECO:0000256" key="14">
    <source>
        <dbReference type="ARBA" id="ARBA00023128"/>
    </source>
</evidence>
<dbReference type="PANTHER" id="PTHR13619:SF0">
    <property type="entry name" value="PHOSPHATIDATE CYTIDYLYLTRANSFERASE, MITOCHONDRIAL"/>
    <property type="match status" value="1"/>
</dbReference>
<feature type="region of interest" description="Disordered" evidence="19">
    <location>
        <begin position="42"/>
        <end position="101"/>
    </location>
</feature>
<evidence type="ECO:0000256" key="12">
    <source>
        <dbReference type="ARBA" id="ARBA00022842"/>
    </source>
</evidence>
<dbReference type="InterPro" id="IPR015222">
    <property type="entry name" value="Tam41"/>
</dbReference>
<keyword evidence="16" id="KW-0594">Phospholipid biosynthesis</keyword>
<dbReference type="EC" id="2.7.7.41" evidence="6"/>
<dbReference type="EMBL" id="JAPUFD010000005">
    <property type="protein sequence ID" value="MDI1487485.1"/>
    <property type="molecule type" value="Genomic_DNA"/>
</dbReference>
<evidence type="ECO:0000256" key="8">
    <source>
        <dbReference type="ARBA" id="ARBA00022516"/>
    </source>
</evidence>
<evidence type="ECO:0000313" key="21">
    <source>
        <dbReference type="Proteomes" id="UP001161017"/>
    </source>
</evidence>
<evidence type="ECO:0000256" key="18">
    <source>
        <dbReference type="ARBA" id="ARBA00029893"/>
    </source>
</evidence>
<evidence type="ECO:0000256" key="10">
    <source>
        <dbReference type="ARBA" id="ARBA00022695"/>
    </source>
</evidence>
<keyword evidence="15" id="KW-0472">Membrane</keyword>
<sequence>MQRSLTPLLSQFHSLTSAHLWLTKGPSQCRTHVPKYRCHPRWASTVSDKPPSTGSKADSKEAPPSTRTWSPSPPGQSPSPNQKSSDRPNELPPNWDDNPDYTIQNFADLPSSNFGVNQHIVINNEFKEALRQILWQFRAPIRYAFAYGSGVFPQTALNAKDSSALHPHANPAISKVQGGSGKMIDFIFGVSYTQHWHSLNLTQHRNHYSALGGLGSSAVSHIQDKWGAGVYFNPYVTVNGTLIKYGVVNLDTLCKDLSQWDTLYLAGRLHKPVKILRDDPRVRLANQVNLMSAVRTALLLLPPQFSEQDLYRTITGISYLGDPRMTLGAENLNKVSNIVTHQLPNFRRLYGPIIENLPNVSFQDPRCSSPAWVDDADMNAVLTQDMDPIKRGNMVRRLPMKFREKLYFQYQAKYRIPRAAFNAMMESSNDQDPSRVRRKQGGEFEQRIAGEGTKALNQEVSGVLTNIIKWPSYVQSAKSGLTSGVGRSWRYVREKMQKNREGRRREREERLEEAGKVKKHGG</sequence>
<comment type="pathway">
    <text evidence="3">Phospholipid metabolism; CDP-diacylglycerol biosynthesis; CDP-diacylglycerol from sn-glycerol 3-phosphate: step 3/3.</text>
</comment>
<evidence type="ECO:0000256" key="6">
    <source>
        <dbReference type="ARBA" id="ARBA00012487"/>
    </source>
</evidence>
<dbReference type="GO" id="GO:0005743">
    <property type="term" value="C:mitochondrial inner membrane"/>
    <property type="evidence" value="ECO:0007669"/>
    <property type="project" value="UniProtKB-SubCell"/>
</dbReference>
<evidence type="ECO:0000256" key="19">
    <source>
        <dbReference type="SAM" id="MobiDB-lite"/>
    </source>
</evidence>
<evidence type="ECO:0000256" key="2">
    <source>
        <dbReference type="ARBA" id="ARBA00004443"/>
    </source>
</evidence>
<evidence type="ECO:0000256" key="13">
    <source>
        <dbReference type="ARBA" id="ARBA00023098"/>
    </source>
</evidence>
<keyword evidence="10" id="KW-0548">Nucleotidyltransferase</keyword>
<evidence type="ECO:0000256" key="3">
    <source>
        <dbReference type="ARBA" id="ARBA00005119"/>
    </source>
</evidence>